<dbReference type="Pfam" id="PF14063">
    <property type="entry name" value="DUF4254"/>
    <property type="match status" value="1"/>
</dbReference>
<dbReference type="Proteomes" id="UP000198916">
    <property type="component" value="Unassembled WGS sequence"/>
</dbReference>
<keyword evidence="2" id="KW-1185">Reference proteome</keyword>
<evidence type="ECO:0008006" key="3">
    <source>
        <dbReference type="Google" id="ProtNLM"/>
    </source>
</evidence>
<protein>
    <recommendedName>
        <fullName evidence="3">DUF4254 domain-containing protein</fullName>
    </recommendedName>
</protein>
<dbReference type="AlphaFoldDB" id="A0A1H7GID9"/>
<organism evidence="1 2">
    <name type="scientific">Parapedobacter koreensis</name>
    <dbReference type="NCBI Taxonomy" id="332977"/>
    <lineage>
        <taxon>Bacteria</taxon>
        <taxon>Pseudomonadati</taxon>
        <taxon>Bacteroidota</taxon>
        <taxon>Sphingobacteriia</taxon>
        <taxon>Sphingobacteriales</taxon>
        <taxon>Sphingobacteriaceae</taxon>
        <taxon>Parapedobacter</taxon>
    </lineage>
</organism>
<dbReference type="OrthoDB" id="9805817at2"/>
<name>A0A1H7GID9_9SPHI</name>
<sequence>MILSKKANHIFDQTILNYHIFDSIDCPFNNPYPDHTLDYLLYKKCWIDTMQWHMEDEVRDPNIDPVVGLEWKRRIDESNQLRTDVVEQIDSYFLRYFSHVKPRKDARINTESPAWALDRLSILCLKIYHMRQETQKIDASRQHVASCLEKLMILLRQHEDLCLSIDELLEDIRTGKKYMKVYKQMKMYNDATLNPVLYAARK</sequence>
<dbReference type="EMBL" id="FNZR01000001">
    <property type="protein sequence ID" value="SEK36280.1"/>
    <property type="molecule type" value="Genomic_DNA"/>
</dbReference>
<gene>
    <name evidence="1" type="ORF">SAMN05421740_101657</name>
</gene>
<dbReference type="RefSeq" id="WP_090602992.1">
    <property type="nucleotide sequence ID" value="NZ_FNZR01000001.1"/>
</dbReference>
<dbReference type="InterPro" id="IPR025350">
    <property type="entry name" value="DUF4254"/>
</dbReference>
<accession>A0A1H7GID9</accession>
<reference evidence="2" key="1">
    <citation type="submission" date="2016-10" db="EMBL/GenBank/DDBJ databases">
        <authorList>
            <person name="Varghese N."/>
            <person name="Submissions S."/>
        </authorList>
    </citation>
    <scope>NUCLEOTIDE SEQUENCE [LARGE SCALE GENOMIC DNA]</scope>
    <source>
        <strain evidence="2">Jip14</strain>
    </source>
</reference>
<dbReference type="STRING" id="332977.SAMN05421740_101657"/>
<proteinExistence type="predicted"/>
<evidence type="ECO:0000313" key="1">
    <source>
        <dbReference type="EMBL" id="SEK36280.1"/>
    </source>
</evidence>
<evidence type="ECO:0000313" key="2">
    <source>
        <dbReference type="Proteomes" id="UP000198916"/>
    </source>
</evidence>